<feature type="region of interest" description="Disordered" evidence="9">
    <location>
        <begin position="84"/>
        <end position="109"/>
    </location>
</feature>
<keyword evidence="5" id="KW-0482">Metalloprotease</keyword>
<dbReference type="InterPro" id="IPR001590">
    <property type="entry name" value="Peptidase_M12B"/>
</dbReference>
<comment type="caution">
    <text evidence="11">The sequence shown here is derived from an EMBL/GenBank/DDBJ whole genome shotgun (WGS) entry which is preliminary data.</text>
</comment>
<dbReference type="AlphaFoldDB" id="A0A226DJY6"/>
<keyword evidence="6" id="KW-1015">Disulfide bond</keyword>
<dbReference type="Proteomes" id="UP000198287">
    <property type="component" value="Unassembled WGS sequence"/>
</dbReference>
<dbReference type="GO" id="GO:0007229">
    <property type="term" value="P:integrin-mediated signaling pathway"/>
    <property type="evidence" value="ECO:0007669"/>
    <property type="project" value="UniProtKB-KW"/>
</dbReference>
<protein>
    <submittedName>
        <fullName evidence="11">A disintegrin and metalloproteinase with thrombospondin motifs 18</fullName>
    </submittedName>
</protein>
<name>A0A226DJY6_FOLCA</name>
<keyword evidence="3" id="KW-0378">Hydrolase</keyword>
<reference evidence="11 12" key="1">
    <citation type="submission" date="2015-12" db="EMBL/GenBank/DDBJ databases">
        <title>The genome of Folsomia candida.</title>
        <authorList>
            <person name="Faddeeva A."/>
            <person name="Derks M.F."/>
            <person name="Anvar Y."/>
            <person name="Smit S."/>
            <person name="Van Straalen N."/>
            <person name="Roelofs D."/>
        </authorList>
    </citation>
    <scope>NUCLEOTIDE SEQUENCE [LARGE SCALE GENOMIC DNA]</scope>
    <source>
        <strain evidence="11 12">VU population</strain>
        <tissue evidence="11">Whole body</tissue>
    </source>
</reference>
<feature type="domain" description="Peptidase M12B" evidence="10">
    <location>
        <begin position="234"/>
        <end position="443"/>
    </location>
</feature>
<evidence type="ECO:0000259" key="10">
    <source>
        <dbReference type="PROSITE" id="PS50215"/>
    </source>
</evidence>
<dbReference type="OMA" id="INCDSTE"/>
<comment type="caution">
    <text evidence="8">Lacks conserved residue(s) required for the propagation of feature annotation.</text>
</comment>
<evidence type="ECO:0000256" key="8">
    <source>
        <dbReference type="PROSITE-ProRule" id="PRU00276"/>
    </source>
</evidence>
<evidence type="ECO:0000256" key="9">
    <source>
        <dbReference type="SAM" id="MobiDB-lite"/>
    </source>
</evidence>
<evidence type="ECO:0000256" key="3">
    <source>
        <dbReference type="ARBA" id="ARBA00022801"/>
    </source>
</evidence>
<keyword evidence="12" id="KW-1185">Reference proteome</keyword>
<dbReference type="InterPro" id="IPR041645">
    <property type="entry name" value="ADAMTS_CR_2"/>
</dbReference>
<keyword evidence="7" id="KW-0325">Glycoprotein</keyword>
<feature type="binding site" evidence="8">
    <location>
        <position position="382"/>
    </location>
    <ligand>
        <name>Zn(2+)</name>
        <dbReference type="ChEBI" id="CHEBI:29105"/>
        <note>catalytic</note>
    </ligand>
</feature>
<keyword evidence="1" id="KW-0645">Protease</keyword>
<dbReference type="PANTHER" id="PTHR11905:SF247">
    <property type="entry name" value="PEPTIDASE M12B DOMAIN-CONTAINING PROTEIN"/>
    <property type="match status" value="1"/>
</dbReference>
<dbReference type="Gene3D" id="3.40.390.10">
    <property type="entry name" value="Collagenase (Catalytic Domain)"/>
    <property type="match status" value="1"/>
</dbReference>
<dbReference type="GO" id="GO:0006508">
    <property type="term" value="P:proteolysis"/>
    <property type="evidence" value="ECO:0007669"/>
    <property type="project" value="UniProtKB-KW"/>
</dbReference>
<evidence type="ECO:0000256" key="7">
    <source>
        <dbReference type="ARBA" id="ARBA00023180"/>
    </source>
</evidence>
<dbReference type="GO" id="GO:0004222">
    <property type="term" value="F:metalloendopeptidase activity"/>
    <property type="evidence" value="ECO:0007669"/>
    <property type="project" value="InterPro"/>
</dbReference>
<feature type="region of interest" description="Disordered" evidence="9">
    <location>
        <begin position="145"/>
        <end position="229"/>
    </location>
</feature>
<dbReference type="Pfam" id="PF17771">
    <property type="entry name" value="ADAMTS_CR_2"/>
    <property type="match status" value="1"/>
</dbReference>
<dbReference type="PROSITE" id="PS50215">
    <property type="entry name" value="ADAM_MEPRO"/>
    <property type="match status" value="1"/>
</dbReference>
<keyword evidence="4 8" id="KW-0862">Zinc</keyword>
<evidence type="ECO:0000256" key="4">
    <source>
        <dbReference type="ARBA" id="ARBA00022833"/>
    </source>
</evidence>
<feature type="compositionally biased region" description="Polar residues" evidence="9">
    <location>
        <begin position="95"/>
        <end position="105"/>
    </location>
</feature>
<dbReference type="Pfam" id="PF01421">
    <property type="entry name" value="Reprolysin"/>
    <property type="match status" value="1"/>
</dbReference>
<dbReference type="GO" id="GO:0046872">
    <property type="term" value="F:metal ion binding"/>
    <property type="evidence" value="ECO:0007669"/>
    <property type="project" value="UniProtKB-KW"/>
</dbReference>
<feature type="compositionally biased region" description="Acidic residues" evidence="9">
    <location>
        <begin position="161"/>
        <end position="184"/>
    </location>
</feature>
<dbReference type="SUPFAM" id="SSF55486">
    <property type="entry name" value="Metalloproteases ('zincins'), catalytic domain"/>
    <property type="match status" value="1"/>
</dbReference>
<evidence type="ECO:0000256" key="2">
    <source>
        <dbReference type="ARBA" id="ARBA00022723"/>
    </source>
</evidence>
<evidence type="ECO:0000313" key="12">
    <source>
        <dbReference type="Proteomes" id="UP000198287"/>
    </source>
</evidence>
<keyword evidence="2 8" id="KW-0479">Metal-binding</keyword>
<organism evidence="11 12">
    <name type="scientific">Folsomia candida</name>
    <name type="common">Springtail</name>
    <dbReference type="NCBI Taxonomy" id="158441"/>
    <lineage>
        <taxon>Eukaryota</taxon>
        <taxon>Metazoa</taxon>
        <taxon>Ecdysozoa</taxon>
        <taxon>Arthropoda</taxon>
        <taxon>Hexapoda</taxon>
        <taxon>Collembola</taxon>
        <taxon>Entomobryomorpha</taxon>
        <taxon>Isotomoidea</taxon>
        <taxon>Isotomidae</taxon>
        <taxon>Proisotominae</taxon>
        <taxon>Folsomia</taxon>
    </lineage>
</organism>
<dbReference type="InterPro" id="IPR024079">
    <property type="entry name" value="MetalloPept_cat_dom_sf"/>
</dbReference>
<dbReference type="PANTHER" id="PTHR11905">
    <property type="entry name" value="ADAM A DISINTEGRIN AND METALLOPROTEASE DOMAIN"/>
    <property type="match status" value="1"/>
</dbReference>
<dbReference type="EMBL" id="LNIX01000017">
    <property type="protein sequence ID" value="OXA45543.1"/>
    <property type="molecule type" value="Genomic_DNA"/>
</dbReference>
<evidence type="ECO:0000256" key="1">
    <source>
        <dbReference type="ARBA" id="ARBA00022670"/>
    </source>
</evidence>
<proteinExistence type="predicted"/>
<dbReference type="OrthoDB" id="10035764at2759"/>
<feature type="active site" evidence="8">
    <location>
        <position position="383"/>
    </location>
</feature>
<feature type="compositionally biased region" description="Basic residues" evidence="9">
    <location>
        <begin position="197"/>
        <end position="218"/>
    </location>
</feature>
<feature type="binding site" evidence="8">
    <location>
        <position position="386"/>
    </location>
    <ligand>
        <name>Zn(2+)</name>
        <dbReference type="ChEBI" id="CHEBI:29105"/>
        <note>catalytic</note>
    </ligand>
</feature>
<feature type="compositionally biased region" description="Low complexity" evidence="9">
    <location>
        <begin position="151"/>
        <end position="160"/>
    </location>
</feature>
<dbReference type="Gene3D" id="3.40.1620.60">
    <property type="match status" value="1"/>
</dbReference>
<feature type="binding site" evidence="8">
    <location>
        <position position="392"/>
    </location>
    <ligand>
        <name>Zn(2+)</name>
        <dbReference type="ChEBI" id="CHEBI:29105"/>
        <note>catalytic</note>
    </ligand>
</feature>
<evidence type="ECO:0000256" key="5">
    <source>
        <dbReference type="ARBA" id="ARBA00023049"/>
    </source>
</evidence>
<keyword evidence="11" id="KW-0401">Integrin</keyword>
<evidence type="ECO:0000313" key="11">
    <source>
        <dbReference type="EMBL" id="OXA45543.1"/>
    </source>
</evidence>
<evidence type="ECO:0000256" key="6">
    <source>
        <dbReference type="ARBA" id="ARBA00023157"/>
    </source>
</evidence>
<accession>A0A226DJY6</accession>
<gene>
    <name evidence="11" type="ORF">Fcan01_19426</name>
</gene>
<sequence>MQNITYFIFNINKLKTVFTICTSPKEEGQNPVHAVYRGHFKGNGRAAFTSTILGNHHDSVGFTGHIIQGDSHYILQPLRFKNKDPLTRKRRSSSPEDGTNSSTSVVIPHKLYKVDENLDPRDNATHSDVAHVPRDELEKAFEEMNANNSADCSTSTISPDITDDDDNQDDDSDVTIEGDQETDDATLGNTFAEPNTKNKKKIGKKSQKQGRNKSKSNGKKSASSSSKTTKEGSKIVEISVFADSKLTKVWDTRFPKEGKTRLRGFILSLINNMNLLYQQASLGMSLSYRLVHLEMLSGTPAGLDSSGGEATKYLKSFCKYAGSKNEKGNQWDHALLLTGHDIKEAGDKLVAGMAWFSTMCLRYWSCSVSEGTSFSTAFILTHELGHSLGMEHDGSGVSKACESNKYIMSPTTGAGKTTWSSCSSTNLKDFIATGSPEVGKKDTATVPACLSKPSALKNQQIKYSSGPGKLPGQLYGLKVQCNYECGNVCSPSTVKAHQDDVCSMLWCEKAVTGGKQIQQAHPALEGSPCGSGKYCRYGKCVKSR</sequence>